<dbReference type="InterPro" id="IPR057246">
    <property type="entry name" value="CARBOXYPEPT_ZN_1"/>
</dbReference>
<dbReference type="PANTHER" id="PTHR11532:SF48">
    <property type="entry name" value="ADIPOCYTE ENHANCER-BINDING PROTEIN 1"/>
    <property type="match status" value="1"/>
</dbReference>
<feature type="compositionally biased region" description="Basic and acidic residues" evidence="3">
    <location>
        <begin position="345"/>
        <end position="374"/>
    </location>
</feature>
<dbReference type="PROSITE" id="PS52035">
    <property type="entry name" value="PEPTIDASE_M14"/>
    <property type="match status" value="1"/>
</dbReference>
<dbReference type="Proteomes" id="UP000823872">
    <property type="component" value="Chromosome A2"/>
</dbReference>
<reference evidence="7" key="2">
    <citation type="submission" date="2025-08" db="UniProtKB">
        <authorList>
            <consortium name="Ensembl"/>
        </authorList>
    </citation>
    <scope>IDENTIFICATION</scope>
    <source>
        <strain evidence="7">breed Abyssinian</strain>
    </source>
</reference>
<protein>
    <recommendedName>
        <fullName evidence="9">AE binding protein 1</fullName>
    </recommendedName>
</protein>
<dbReference type="SUPFAM" id="SSF49785">
    <property type="entry name" value="Galactose-binding domain-like"/>
    <property type="match status" value="1"/>
</dbReference>
<organism evidence="7 8">
    <name type="scientific">Felis catus</name>
    <name type="common">Cat</name>
    <name type="synonym">Felis silvestris catus</name>
    <dbReference type="NCBI Taxonomy" id="9685"/>
    <lineage>
        <taxon>Eukaryota</taxon>
        <taxon>Metazoa</taxon>
        <taxon>Chordata</taxon>
        <taxon>Craniata</taxon>
        <taxon>Vertebrata</taxon>
        <taxon>Euteleostomi</taxon>
        <taxon>Mammalia</taxon>
        <taxon>Eutheria</taxon>
        <taxon>Laurasiatheria</taxon>
        <taxon>Carnivora</taxon>
        <taxon>Feliformia</taxon>
        <taxon>Felidae</taxon>
        <taxon>Felinae</taxon>
        <taxon>Felis</taxon>
    </lineage>
</organism>
<feature type="region of interest" description="Disordered" evidence="3">
    <location>
        <begin position="964"/>
        <end position="984"/>
    </location>
</feature>
<accession>A0ABI7XCV7</accession>
<dbReference type="SUPFAM" id="SSF53187">
    <property type="entry name" value="Zn-dependent exopeptidases"/>
    <property type="match status" value="1"/>
</dbReference>
<comment type="caution">
    <text evidence="2">Lacks conserved residue(s) required for the propagation of feature annotation.</text>
</comment>
<feature type="chain" id="PRO_5047320925" description="AE binding protein 1" evidence="4">
    <location>
        <begin position="26"/>
        <end position="1096"/>
    </location>
</feature>
<dbReference type="GeneTree" id="ENSGT00940000158323"/>
<dbReference type="PROSITE" id="PS01286">
    <property type="entry name" value="FA58C_2"/>
    <property type="match status" value="1"/>
</dbReference>
<dbReference type="Gene3D" id="2.60.120.260">
    <property type="entry name" value="Galactose-binding domain-like"/>
    <property type="match status" value="1"/>
</dbReference>
<dbReference type="PROSITE" id="PS50022">
    <property type="entry name" value="FA58C_3"/>
    <property type="match status" value="1"/>
</dbReference>
<reference evidence="7" key="3">
    <citation type="submission" date="2025-09" db="UniProtKB">
        <authorList>
            <consortium name="Ensembl"/>
        </authorList>
    </citation>
    <scope>IDENTIFICATION</scope>
    <source>
        <strain evidence="7">breed Abyssinian</strain>
    </source>
</reference>
<dbReference type="Gene3D" id="3.40.630.10">
    <property type="entry name" value="Zn peptidases"/>
    <property type="match status" value="1"/>
</dbReference>
<dbReference type="Pfam" id="PF00754">
    <property type="entry name" value="F5_F8_type_C"/>
    <property type="match status" value="1"/>
</dbReference>
<name>A0ABI7XCV7_FELCA</name>
<evidence type="ECO:0000256" key="4">
    <source>
        <dbReference type="SAM" id="SignalP"/>
    </source>
</evidence>
<evidence type="ECO:0000256" key="1">
    <source>
        <dbReference type="ARBA" id="ARBA00005988"/>
    </source>
</evidence>
<dbReference type="Pfam" id="PF00246">
    <property type="entry name" value="Peptidase_M14"/>
    <property type="match status" value="1"/>
</dbReference>
<dbReference type="PROSITE" id="PS00132">
    <property type="entry name" value="CARBOXYPEPT_ZN_1"/>
    <property type="match status" value="1"/>
</dbReference>
<dbReference type="SMART" id="SM00231">
    <property type="entry name" value="FA58C"/>
    <property type="match status" value="1"/>
</dbReference>
<gene>
    <name evidence="7" type="primary">AEBP1</name>
</gene>
<evidence type="ECO:0000256" key="2">
    <source>
        <dbReference type="PROSITE-ProRule" id="PRU01379"/>
    </source>
</evidence>
<feature type="compositionally biased region" description="Pro residues" evidence="3">
    <location>
        <begin position="291"/>
        <end position="301"/>
    </location>
</feature>
<keyword evidence="4" id="KW-0732">Signal</keyword>
<evidence type="ECO:0008006" key="9">
    <source>
        <dbReference type="Google" id="ProtNLM"/>
    </source>
</evidence>
<evidence type="ECO:0000259" key="5">
    <source>
        <dbReference type="PROSITE" id="PS50022"/>
    </source>
</evidence>
<feature type="compositionally biased region" description="Basic residues" evidence="3">
    <location>
        <begin position="92"/>
        <end position="104"/>
    </location>
</feature>
<dbReference type="PROSITE" id="PS01285">
    <property type="entry name" value="FA58C_1"/>
    <property type="match status" value="1"/>
</dbReference>
<feature type="compositionally biased region" description="Basic residues" evidence="3">
    <location>
        <begin position="116"/>
        <end position="166"/>
    </location>
</feature>
<keyword evidence="8" id="KW-1185">Reference proteome</keyword>
<evidence type="ECO:0000259" key="6">
    <source>
        <dbReference type="PROSITE" id="PS52035"/>
    </source>
</evidence>
<evidence type="ECO:0000313" key="7">
    <source>
        <dbReference type="Ensembl" id="ENSFCTP00005020387.1"/>
    </source>
</evidence>
<feature type="region of interest" description="Disordered" evidence="3">
    <location>
        <begin position="1029"/>
        <end position="1057"/>
    </location>
</feature>
<dbReference type="PANTHER" id="PTHR11532">
    <property type="entry name" value="PROTEASE M14 CARBOXYPEPTIDASE"/>
    <property type="match status" value="1"/>
</dbReference>
<comment type="similarity">
    <text evidence="1 2">Belongs to the peptidase M14 family.</text>
</comment>
<feature type="domain" description="F5/8 type C" evidence="5">
    <location>
        <begin position="386"/>
        <end position="543"/>
    </location>
</feature>
<evidence type="ECO:0000313" key="8">
    <source>
        <dbReference type="Proteomes" id="UP000823872"/>
    </source>
</evidence>
<dbReference type="InterPro" id="IPR050753">
    <property type="entry name" value="Peptidase_M14_domain"/>
</dbReference>
<dbReference type="InterPro" id="IPR008979">
    <property type="entry name" value="Galactose-bd-like_sf"/>
</dbReference>
<sequence length="1096" mass="123366">MAAVRGAPLLGCLLALLALCPGGRPQTVLTDDEIEEFLEGFLSELEAETREDDMEAPPPPEPTPRVRKAQSGGKPGEPPGAAKEAPLEKAKDKGKKGKKAKGPKSTKQPLEGPLRPPKKPKEKPPKATKKPKEKPPKATKKPKEKPPKATKKPKEKPPKATKKPLAGKRPPTPTPSEETPWWPLPLPPSSSPEMLPQEGEGALPSPWPGPGETDLDRQSEPEEETEPPTLDYNDQIEREDYEDFEYIRRQKQPRPPPSRRRPERLWPERPEEKAEPAGPGLEAPTERIEPPLKPLPPPLPPDYGDGYVIPHYDDMDYYFGPPRPRKPDTELDTDEEKEKLKKPKKEGGGPKEEETDDKWAMEKGKDHKGPRKGEELEEEWAPTERVKCPPIGMESHRIEDNQIRASSMLRHGLGAQRGRLNIQAGATEDDYYDGAWCAEDDAQTQWIEVDTRRTTKFTGVITQGRDSSIHDDFVTSFFVGFSNDSQTWTMYTNGYEEMTFHGNVDKDTPVLSELPEPVVARFIRVYPLTWNGSLCMRLEVLGCPMSPVHSYYTQNEVVTTDNLDFRHHSYKDMRQLMKVVNEECPTITRTYSLGKSSRGLKIYAMEISDNPGDHELGEPEFRYTAGIHGNEVLGRELLLLLMQYLCREYRDGNPRVRSLVQDTRIHLVPSLNPDGYEVAAQMGSEFGNWAMGLWTEEGFDIYEDFPDLNSVLWGAEERKWVPYRVPNNNLPIPERYLSPDATVSTEVRAIIAWMEKNPFVLGANLNGGERLVSYPYDMARTPTQEQLLAAAMAAARGEDEDEVSEAQETPDHAIFRWLAISYASAHLTMTEPYRGGCQAQDYTSGMGIVNGAKWNPRSGSKSAWEGPRRGTWRGTGLTAVPCLPPAQLSMTSATCTPTAWSSPSTWAVTSSLMRVSCPRSGRTTKRPCSPSWSRWGRGSMWAGWGSRGSPVQRGRDRTGEPLECVGPWHARPRLPPPAGSPWHQGRCDGRAGHPHRQCHHLREWHQPRCEDRYLVCMRVRASRSVWQWRGNARQSPDPPRPHRRVYPGHREGQEFGGRGHLREEGWRLGVRESPGQQNLSSLCSGRWRLLAHPESG</sequence>
<dbReference type="InterPro" id="IPR000834">
    <property type="entry name" value="Peptidase_M14"/>
</dbReference>
<dbReference type="Ensembl" id="ENSFCTT00005031042.1">
    <property type="protein sequence ID" value="ENSFCTP00005020387.1"/>
    <property type="gene ID" value="ENSFCTG00005010971.1"/>
</dbReference>
<dbReference type="InterPro" id="IPR000421">
    <property type="entry name" value="FA58C"/>
</dbReference>
<feature type="region of interest" description="Disordered" evidence="3">
    <location>
        <begin position="40"/>
        <end position="382"/>
    </location>
</feature>
<dbReference type="CDD" id="cd00057">
    <property type="entry name" value="FA58C"/>
    <property type="match status" value="1"/>
</dbReference>
<feature type="compositionally biased region" description="Acidic residues" evidence="3">
    <location>
        <begin position="45"/>
        <end position="55"/>
    </location>
</feature>
<evidence type="ECO:0000256" key="3">
    <source>
        <dbReference type="SAM" id="MobiDB-lite"/>
    </source>
</evidence>
<reference evidence="7 8" key="1">
    <citation type="submission" date="2021-02" db="EMBL/GenBank/DDBJ databases">
        <title>Safari Cat Assemblies.</title>
        <authorList>
            <person name="Bredemeyer K.R."/>
            <person name="Murphy W.J."/>
        </authorList>
    </citation>
    <scope>NUCLEOTIDE SEQUENCE [LARGE SCALE GENOMIC DNA]</scope>
</reference>
<feature type="domain" description="Peptidase M14" evidence="6">
    <location>
        <begin position="566"/>
        <end position="889"/>
    </location>
</feature>
<dbReference type="PRINTS" id="PR01217">
    <property type="entry name" value="PRICHEXTENSN"/>
</dbReference>
<dbReference type="SMART" id="SM00631">
    <property type="entry name" value="Zn_pept"/>
    <property type="match status" value="1"/>
</dbReference>
<feature type="signal peptide" evidence="4">
    <location>
        <begin position="1"/>
        <end position="25"/>
    </location>
</feature>
<proteinExistence type="inferred from homology"/>
<feature type="compositionally biased region" description="Basic and acidic residues" evidence="3">
    <location>
        <begin position="263"/>
        <end position="275"/>
    </location>
</feature>
<feature type="compositionally biased region" description="Basic residues" evidence="3">
    <location>
        <begin position="249"/>
        <end position="262"/>
    </location>
</feature>